<dbReference type="RefSeq" id="WP_149545575.1">
    <property type="nucleotide sequence ID" value="NZ_VTPS01000012.1"/>
</dbReference>
<dbReference type="PANTHER" id="PTHR35791">
    <property type="entry name" value="UPF0754 MEMBRANE PROTEIN YHEB"/>
    <property type="match status" value="1"/>
</dbReference>
<feature type="transmembrane region" description="Helical" evidence="6">
    <location>
        <begin position="6"/>
        <end position="29"/>
    </location>
</feature>
<reference evidence="7 8" key="1">
    <citation type="submission" date="2019-08" db="EMBL/GenBank/DDBJ databases">
        <title>Calorimonas adulescens gen. nov., sp. nov., an anaerobic thermophilic bacterium from Sakhalin hot spring.</title>
        <authorList>
            <person name="Khomyakova M.A."/>
            <person name="Merkel A.Y."/>
            <person name="Novikov A."/>
            <person name="Bonch-Osmolovskaya E.A."/>
            <person name="Slobodkin A.I."/>
        </authorList>
    </citation>
    <scope>NUCLEOTIDE SEQUENCE [LARGE SCALE GENOMIC DNA]</scope>
    <source>
        <strain evidence="7 8">A05MB</strain>
    </source>
</reference>
<comment type="caution">
    <text evidence="7">The sequence shown here is derived from an EMBL/GenBank/DDBJ whole genome shotgun (WGS) entry which is preliminary data.</text>
</comment>
<evidence type="ECO:0000313" key="7">
    <source>
        <dbReference type="EMBL" id="TZE81597.1"/>
    </source>
</evidence>
<accession>A0A5D8QB26</accession>
<proteinExistence type="inferred from homology"/>
<evidence type="ECO:0000256" key="6">
    <source>
        <dbReference type="SAM" id="Phobius"/>
    </source>
</evidence>
<evidence type="ECO:0000256" key="5">
    <source>
        <dbReference type="ARBA" id="ARBA00023136"/>
    </source>
</evidence>
<keyword evidence="5 6" id="KW-0472">Membrane</keyword>
<evidence type="ECO:0000313" key="8">
    <source>
        <dbReference type="Proteomes" id="UP000322976"/>
    </source>
</evidence>
<keyword evidence="4 6" id="KW-1133">Transmembrane helix</keyword>
<dbReference type="GO" id="GO:0012505">
    <property type="term" value="C:endomembrane system"/>
    <property type="evidence" value="ECO:0007669"/>
    <property type="project" value="UniProtKB-SubCell"/>
</dbReference>
<organism evidence="7 8">
    <name type="scientific">Calorimonas adulescens</name>
    <dbReference type="NCBI Taxonomy" id="2606906"/>
    <lineage>
        <taxon>Bacteria</taxon>
        <taxon>Bacillati</taxon>
        <taxon>Bacillota</taxon>
        <taxon>Clostridia</taxon>
        <taxon>Thermoanaerobacterales</taxon>
        <taxon>Thermoanaerobacteraceae</taxon>
        <taxon>Calorimonas</taxon>
    </lineage>
</organism>
<name>A0A5D8QB26_9THEO</name>
<dbReference type="EMBL" id="VTPS01000012">
    <property type="protein sequence ID" value="TZE81597.1"/>
    <property type="molecule type" value="Genomic_DNA"/>
</dbReference>
<dbReference type="InterPro" id="IPR007383">
    <property type="entry name" value="DUF445"/>
</dbReference>
<comment type="similarity">
    <text evidence="2">Belongs to the UPF0754 family.</text>
</comment>
<evidence type="ECO:0000256" key="2">
    <source>
        <dbReference type="ARBA" id="ARBA00008053"/>
    </source>
</evidence>
<evidence type="ECO:0000256" key="1">
    <source>
        <dbReference type="ARBA" id="ARBA00004308"/>
    </source>
</evidence>
<gene>
    <name evidence="7" type="ORF">FWJ32_08755</name>
</gene>
<sequence>MNILSIIISSAVGFVIGWFTNYLAIMMLFRPYNPIIIPVLNIEIQGLIPKRRGDIAGSLGEIVERELISINDIINNLVGDADREKILSSVEDRLDLIIKKKIPSYIPSMFKGMIADYVKKAVMEEVTDFIENDSGRVIEQLTERVNIKKIVEDKINGFELSKVEELALYAAGKELRGIEIIGGILGLVIGLVEGILVQVI</sequence>
<comment type="subcellular location">
    <subcellularLocation>
        <location evidence="1">Endomembrane system</location>
    </subcellularLocation>
</comment>
<evidence type="ECO:0000256" key="3">
    <source>
        <dbReference type="ARBA" id="ARBA00022692"/>
    </source>
</evidence>
<dbReference type="Pfam" id="PF04286">
    <property type="entry name" value="DUF445"/>
    <property type="match status" value="1"/>
</dbReference>
<keyword evidence="3 6" id="KW-0812">Transmembrane</keyword>
<dbReference type="Proteomes" id="UP000322976">
    <property type="component" value="Unassembled WGS sequence"/>
</dbReference>
<keyword evidence="8" id="KW-1185">Reference proteome</keyword>
<evidence type="ECO:0000256" key="4">
    <source>
        <dbReference type="ARBA" id="ARBA00022989"/>
    </source>
</evidence>
<dbReference type="PANTHER" id="PTHR35791:SF1">
    <property type="entry name" value="UPF0754 MEMBRANE PROTEIN YHEB"/>
    <property type="match status" value="1"/>
</dbReference>
<protein>
    <submittedName>
        <fullName evidence="7">DUF445 family protein</fullName>
    </submittedName>
</protein>
<dbReference type="AlphaFoldDB" id="A0A5D8QB26"/>